<keyword evidence="3" id="KW-1185">Reference proteome</keyword>
<dbReference type="OrthoDB" id="3267806at2759"/>
<feature type="transmembrane region" description="Helical" evidence="1">
    <location>
        <begin position="248"/>
        <end position="266"/>
    </location>
</feature>
<feature type="transmembrane region" description="Helical" evidence="1">
    <location>
        <begin position="170"/>
        <end position="197"/>
    </location>
</feature>
<reference evidence="3" key="1">
    <citation type="journal article" date="2014" name="Proc. Natl. Acad. Sci. U.S.A.">
        <title>Extensive sampling of basidiomycete genomes demonstrates inadequacy of the white-rot/brown-rot paradigm for wood decay fungi.</title>
        <authorList>
            <person name="Riley R."/>
            <person name="Salamov A.A."/>
            <person name="Brown D.W."/>
            <person name="Nagy L.G."/>
            <person name="Floudas D."/>
            <person name="Held B.W."/>
            <person name="Levasseur A."/>
            <person name="Lombard V."/>
            <person name="Morin E."/>
            <person name="Otillar R."/>
            <person name="Lindquist E.A."/>
            <person name="Sun H."/>
            <person name="LaButti K.M."/>
            <person name="Schmutz J."/>
            <person name="Jabbour D."/>
            <person name="Luo H."/>
            <person name="Baker S.E."/>
            <person name="Pisabarro A.G."/>
            <person name="Walton J.D."/>
            <person name="Blanchette R.A."/>
            <person name="Henrissat B."/>
            <person name="Martin F."/>
            <person name="Cullen D."/>
            <person name="Hibbett D.S."/>
            <person name="Grigoriev I.V."/>
        </authorList>
    </citation>
    <scope>NUCLEOTIDE SEQUENCE [LARGE SCALE GENOMIC DNA]</scope>
    <source>
        <strain evidence="3">CBS 339.88</strain>
    </source>
</reference>
<dbReference type="Proteomes" id="UP000027222">
    <property type="component" value="Unassembled WGS sequence"/>
</dbReference>
<sequence>MPDVAVFRRFDAPSSSTFRLMALATVISAIAYGFVITLYICCFRALLKGEEKYSTRKRQVLFVYISAMALLSTLALVQEASSSIFNVSILPEAFFTSSPSQSSTWILPFTIWGADGFKMWRCAALYYQGVSRTPRFFLACLLIFLGLITLGSGIILLASPFVPHRATLGFIATPIFIVFFSTVSNISLSILVTFRILYHQRKIRTAFGTTHGTLYTRIVIMCVESCALIVIPTVVYIILHFAQSKGSVIPLFLLPHLCVISPLLIVDRVIEGRDVSTTLDLSEAVHRGFGGVELGIQFNDPDQLTTQSSTQFSHQLRSVEDGAQSYT</sequence>
<evidence type="ECO:0000313" key="3">
    <source>
        <dbReference type="Proteomes" id="UP000027222"/>
    </source>
</evidence>
<feature type="transmembrane region" description="Helical" evidence="1">
    <location>
        <begin position="20"/>
        <end position="47"/>
    </location>
</feature>
<gene>
    <name evidence="2" type="ORF">GALMADRAFT_141769</name>
</gene>
<evidence type="ECO:0000256" key="1">
    <source>
        <dbReference type="SAM" id="Phobius"/>
    </source>
</evidence>
<keyword evidence="1" id="KW-1133">Transmembrane helix</keyword>
<proteinExistence type="predicted"/>
<feature type="transmembrane region" description="Helical" evidence="1">
    <location>
        <begin position="136"/>
        <end position="158"/>
    </location>
</feature>
<evidence type="ECO:0000313" key="2">
    <source>
        <dbReference type="EMBL" id="KDR74025.1"/>
    </source>
</evidence>
<feature type="transmembrane region" description="Helical" evidence="1">
    <location>
        <begin position="218"/>
        <end position="242"/>
    </location>
</feature>
<keyword evidence="1" id="KW-0472">Membrane</keyword>
<protein>
    <recommendedName>
        <fullName evidence="4">G-protein coupled receptors family 1 profile domain-containing protein</fullName>
    </recommendedName>
</protein>
<organism evidence="2 3">
    <name type="scientific">Galerina marginata (strain CBS 339.88)</name>
    <dbReference type="NCBI Taxonomy" id="685588"/>
    <lineage>
        <taxon>Eukaryota</taxon>
        <taxon>Fungi</taxon>
        <taxon>Dikarya</taxon>
        <taxon>Basidiomycota</taxon>
        <taxon>Agaricomycotina</taxon>
        <taxon>Agaricomycetes</taxon>
        <taxon>Agaricomycetidae</taxon>
        <taxon>Agaricales</taxon>
        <taxon>Agaricineae</taxon>
        <taxon>Strophariaceae</taxon>
        <taxon>Galerina</taxon>
    </lineage>
</organism>
<accession>A0A067SSX4</accession>
<dbReference type="EMBL" id="KL142384">
    <property type="protein sequence ID" value="KDR74025.1"/>
    <property type="molecule type" value="Genomic_DNA"/>
</dbReference>
<dbReference type="AlphaFoldDB" id="A0A067SSX4"/>
<dbReference type="HOGENOM" id="CLU_044614_5_0_1"/>
<keyword evidence="1" id="KW-0812">Transmembrane</keyword>
<feature type="transmembrane region" description="Helical" evidence="1">
    <location>
        <begin position="59"/>
        <end position="77"/>
    </location>
</feature>
<evidence type="ECO:0008006" key="4">
    <source>
        <dbReference type="Google" id="ProtNLM"/>
    </source>
</evidence>
<name>A0A067SSX4_GALM3</name>